<dbReference type="GO" id="GO:0003723">
    <property type="term" value="F:RNA binding"/>
    <property type="evidence" value="ECO:0007669"/>
    <property type="project" value="UniProtKB-UniRule"/>
</dbReference>
<keyword evidence="9" id="KW-0472">Membrane</keyword>
<evidence type="ECO:0000256" key="3">
    <source>
        <dbReference type="ARBA" id="ARBA00022806"/>
    </source>
</evidence>
<dbReference type="Pfam" id="PF00270">
    <property type="entry name" value="DEAD"/>
    <property type="match status" value="1"/>
</dbReference>
<dbReference type="EC" id="3.6.4.13" evidence="8"/>
<dbReference type="SMART" id="SM00487">
    <property type="entry name" value="DEXDc"/>
    <property type="match status" value="1"/>
</dbReference>
<name>A0A0B6ZBN1_9EUPU</name>
<evidence type="ECO:0000256" key="8">
    <source>
        <dbReference type="RuleBase" id="RU365068"/>
    </source>
</evidence>
<dbReference type="CDD" id="cd17960">
    <property type="entry name" value="DEADc_DDX55"/>
    <property type="match status" value="1"/>
</dbReference>
<comment type="domain">
    <text evidence="8">The Q motif is unique to and characteristic of the DEAD box family of RNA helicases and controls ATP binding and hydrolysis.</text>
</comment>
<evidence type="ECO:0000256" key="7">
    <source>
        <dbReference type="ARBA" id="ARBA00047984"/>
    </source>
</evidence>
<evidence type="ECO:0000256" key="6">
    <source>
        <dbReference type="ARBA" id="ARBA00038002"/>
    </source>
</evidence>
<dbReference type="PROSITE" id="PS51192">
    <property type="entry name" value="HELICASE_ATP_BIND_1"/>
    <property type="match status" value="1"/>
</dbReference>
<feature type="domain" description="Helicase ATP-binding" evidence="10">
    <location>
        <begin position="36"/>
        <end position="219"/>
    </location>
</feature>
<feature type="transmembrane region" description="Helical" evidence="9">
    <location>
        <begin position="266"/>
        <end position="283"/>
    </location>
</feature>
<dbReference type="InterPro" id="IPR014001">
    <property type="entry name" value="Helicase_ATP-bd"/>
</dbReference>
<dbReference type="PANTHER" id="PTHR24031">
    <property type="entry name" value="RNA HELICASE"/>
    <property type="match status" value="1"/>
</dbReference>
<dbReference type="InterPro" id="IPR000629">
    <property type="entry name" value="RNA-helicase_DEAD-box_CS"/>
</dbReference>
<gene>
    <name evidence="11" type="primary">ORF54142</name>
</gene>
<evidence type="ECO:0000256" key="5">
    <source>
        <dbReference type="ARBA" id="ARBA00022884"/>
    </source>
</evidence>
<dbReference type="GO" id="GO:0003724">
    <property type="term" value="F:RNA helicase activity"/>
    <property type="evidence" value="ECO:0007669"/>
    <property type="project" value="UniProtKB-EC"/>
</dbReference>
<organism evidence="11">
    <name type="scientific">Arion vulgaris</name>
    <dbReference type="NCBI Taxonomy" id="1028688"/>
    <lineage>
        <taxon>Eukaryota</taxon>
        <taxon>Metazoa</taxon>
        <taxon>Spiralia</taxon>
        <taxon>Lophotrochozoa</taxon>
        <taxon>Mollusca</taxon>
        <taxon>Gastropoda</taxon>
        <taxon>Heterobranchia</taxon>
        <taxon>Euthyneura</taxon>
        <taxon>Panpulmonata</taxon>
        <taxon>Eupulmonata</taxon>
        <taxon>Stylommatophora</taxon>
        <taxon>Helicina</taxon>
        <taxon>Arionoidea</taxon>
        <taxon>Arionidae</taxon>
        <taxon>Arion</taxon>
    </lineage>
</organism>
<reference evidence="11" key="1">
    <citation type="submission" date="2014-12" db="EMBL/GenBank/DDBJ databases">
        <title>Insight into the proteome of Arion vulgaris.</title>
        <authorList>
            <person name="Aradska J."/>
            <person name="Bulat T."/>
            <person name="Smidak R."/>
            <person name="Sarate P."/>
            <person name="Gangsoo J."/>
            <person name="Sialana F."/>
            <person name="Bilban M."/>
            <person name="Lubec G."/>
        </authorList>
    </citation>
    <scope>NUCLEOTIDE SEQUENCE</scope>
    <source>
        <tissue evidence="11">Skin</tissue>
    </source>
</reference>
<dbReference type="GO" id="GO:0016787">
    <property type="term" value="F:hydrolase activity"/>
    <property type="evidence" value="ECO:0007669"/>
    <property type="project" value="UniProtKB-KW"/>
</dbReference>
<protein>
    <recommendedName>
        <fullName evidence="8">ATP-dependent RNA helicase</fullName>
        <ecNumber evidence="8">3.6.4.13</ecNumber>
    </recommendedName>
</protein>
<keyword evidence="2 8" id="KW-0378">Hydrolase</keyword>
<keyword evidence="9" id="KW-0812">Transmembrane</keyword>
<dbReference type="PROSITE" id="PS00039">
    <property type="entry name" value="DEAD_ATP_HELICASE"/>
    <property type="match status" value="1"/>
</dbReference>
<keyword evidence="3 8" id="KW-0347">Helicase</keyword>
<evidence type="ECO:0000256" key="2">
    <source>
        <dbReference type="ARBA" id="ARBA00022801"/>
    </source>
</evidence>
<evidence type="ECO:0000313" key="11">
    <source>
        <dbReference type="EMBL" id="CEK65170.1"/>
    </source>
</evidence>
<dbReference type="FunFam" id="3.40.50.300:FF:000877">
    <property type="entry name" value="RNA helicase"/>
    <property type="match status" value="1"/>
</dbReference>
<evidence type="ECO:0000256" key="9">
    <source>
        <dbReference type="SAM" id="Phobius"/>
    </source>
</evidence>
<keyword evidence="9" id="KW-1133">Transmembrane helix</keyword>
<evidence type="ECO:0000256" key="4">
    <source>
        <dbReference type="ARBA" id="ARBA00022840"/>
    </source>
</evidence>
<dbReference type="GO" id="GO:0005524">
    <property type="term" value="F:ATP binding"/>
    <property type="evidence" value="ECO:0007669"/>
    <property type="project" value="UniProtKB-UniRule"/>
</dbReference>
<keyword evidence="4 8" id="KW-0067">ATP-binding</keyword>
<comment type="catalytic activity">
    <reaction evidence="7 8">
        <text>ATP + H2O = ADP + phosphate + H(+)</text>
        <dbReference type="Rhea" id="RHEA:13065"/>
        <dbReference type="ChEBI" id="CHEBI:15377"/>
        <dbReference type="ChEBI" id="CHEBI:15378"/>
        <dbReference type="ChEBI" id="CHEBI:30616"/>
        <dbReference type="ChEBI" id="CHEBI:43474"/>
        <dbReference type="ChEBI" id="CHEBI:456216"/>
        <dbReference type="EC" id="3.6.4.13"/>
    </reaction>
</comment>
<evidence type="ECO:0000256" key="1">
    <source>
        <dbReference type="ARBA" id="ARBA00022741"/>
    </source>
</evidence>
<comment type="function">
    <text evidence="8">RNA helicase.</text>
</comment>
<dbReference type="Gene3D" id="3.40.50.300">
    <property type="entry name" value="P-loop containing nucleotide triphosphate hydrolases"/>
    <property type="match status" value="1"/>
</dbReference>
<dbReference type="SUPFAM" id="SSF52540">
    <property type="entry name" value="P-loop containing nucleoside triphosphate hydrolases"/>
    <property type="match status" value="1"/>
</dbReference>
<keyword evidence="1 8" id="KW-0547">Nucleotide-binding</keyword>
<evidence type="ECO:0000259" key="10">
    <source>
        <dbReference type="PROSITE" id="PS51192"/>
    </source>
</evidence>
<sequence length="286" mass="31878">MDQSWTKLTDIVDKSVLQAISNLNFANMTAVQAACIPHFIHNKDLAVEAITGSGKTLAFVVPIMHILCRRETALKKLEIGAIILTPTRELAFQINEVINHFIKFSPQFSSCLLIGGINPQDDIDNFVANGGHIVIATPGRLEDLFQRKMAGFNLAASVKSLEVLILDEADRLLDMGFEASINAILSYLPKLRRTGLFSATQTDEVAKLIRAGLRNPLQIIVKEKTTKDGYNQKTPALLKNYYMFVEADEKMNQLVRFLKLHKKEKILVFFSTCACGLFLFMSTTGL</sequence>
<dbReference type="InterPro" id="IPR027417">
    <property type="entry name" value="P-loop_NTPase"/>
</dbReference>
<accession>A0A0B6ZBN1</accession>
<dbReference type="EMBL" id="HACG01018305">
    <property type="protein sequence ID" value="CEK65170.1"/>
    <property type="molecule type" value="Transcribed_RNA"/>
</dbReference>
<dbReference type="AlphaFoldDB" id="A0A0B6ZBN1"/>
<keyword evidence="5 8" id="KW-0694">RNA-binding</keyword>
<dbReference type="InterPro" id="IPR011545">
    <property type="entry name" value="DEAD/DEAH_box_helicase_dom"/>
</dbReference>
<comment type="similarity">
    <text evidence="6">Belongs to the DEAD box helicase family. DDX55/SPB4 subfamily.</text>
</comment>
<proteinExistence type="inferred from homology"/>